<dbReference type="RefSeq" id="WP_254577113.1">
    <property type="nucleotide sequence ID" value="NZ_CP100595.1"/>
</dbReference>
<dbReference type="EMBL" id="CP100595">
    <property type="protein sequence ID" value="UTJ06934.1"/>
    <property type="molecule type" value="Genomic_DNA"/>
</dbReference>
<organism evidence="1 2">
    <name type="scientific">Arcobacter roscoffensis</name>
    <dbReference type="NCBI Taxonomy" id="2961520"/>
    <lineage>
        <taxon>Bacteria</taxon>
        <taxon>Pseudomonadati</taxon>
        <taxon>Campylobacterota</taxon>
        <taxon>Epsilonproteobacteria</taxon>
        <taxon>Campylobacterales</taxon>
        <taxon>Arcobacteraceae</taxon>
        <taxon>Arcobacter</taxon>
    </lineage>
</organism>
<evidence type="ECO:0008006" key="3">
    <source>
        <dbReference type="Google" id="ProtNLM"/>
    </source>
</evidence>
<evidence type="ECO:0000313" key="2">
    <source>
        <dbReference type="Proteomes" id="UP001060012"/>
    </source>
</evidence>
<dbReference type="SUPFAM" id="SSF81901">
    <property type="entry name" value="HCP-like"/>
    <property type="match status" value="1"/>
</dbReference>
<dbReference type="Gene3D" id="1.25.40.10">
    <property type="entry name" value="Tetratricopeptide repeat domain"/>
    <property type="match status" value="3"/>
</dbReference>
<dbReference type="SUPFAM" id="SSF48452">
    <property type="entry name" value="TPR-like"/>
    <property type="match status" value="2"/>
</dbReference>
<name>A0ABY5E461_9BACT</name>
<dbReference type="Proteomes" id="UP001060012">
    <property type="component" value="Chromosome"/>
</dbReference>
<dbReference type="InterPro" id="IPR011990">
    <property type="entry name" value="TPR-like_helical_dom_sf"/>
</dbReference>
<reference evidence="1" key="1">
    <citation type="submission" date="2022-07" db="EMBL/GenBank/DDBJ databases">
        <title>Arcobacter roscoffensis sp. nov., a marine bacterium isolated from coastal seawater collected from Roscoff, France.</title>
        <authorList>
            <person name="Pascual J."/>
            <person name="Lepeaux C."/>
            <person name="Methner A."/>
            <person name="Overmann J."/>
        </authorList>
    </citation>
    <scope>NUCLEOTIDE SEQUENCE</scope>
    <source>
        <strain evidence="1">ARW1-2F2</strain>
    </source>
</reference>
<accession>A0ABY5E461</accession>
<gene>
    <name evidence="1" type="ORF">NJU99_02250</name>
</gene>
<sequence>MKKIILILLVSIAVLNAKDTIKASDYKNLQKVNKLIEQNKLSKAKNHIKILLKKDINNLTKSYALQSLANINLKRKNYKAVARDYEKIISYKSLEKDDILKIKYSLSKIYFSLEKYEKAVKYSKQLINSKVARNKELYENIALSYYYNKKYSNSATYTKKVLVLSKGDKNKESWYRMLYSAYVESKKYKLAINTLKDMTKIYKKNETYWMQLISLYERTKQKRKSLATLEFTYKNNIVSKGKNLLYLISILSDYGVYNKAAKYMQKALNEKTVKNNQKNFNILISLYLNAKNYDKSIKLLENSPFAKNDKYQLILGNIYYNQNSFKKAISVLEKHNFKTRSKADGKRYTLLALSYYELDNKPRLTKYLKKASKNRYEKRRAKSLARDLGFKI</sequence>
<protein>
    <recommendedName>
        <fullName evidence="3">Tetratricopeptide repeat protein</fullName>
    </recommendedName>
</protein>
<keyword evidence="2" id="KW-1185">Reference proteome</keyword>
<evidence type="ECO:0000313" key="1">
    <source>
        <dbReference type="EMBL" id="UTJ06934.1"/>
    </source>
</evidence>
<proteinExistence type="predicted"/>